<dbReference type="PANTHER" id="PTHR35791">
    <property type="entry name" value="UPF0754 MEMBRANE PROTEIN YHEB"/>
    <property type="match status" value="1"/>
</dbReference>
<dbReference type="Proteomes" id="UP000295064">
    <property type="component" value="Unassembled WGS sequence"/>
</dbReference>
<evidence type="ECO:0000256" key="5">
    <source>
        <dbReference type="ARBA" id="ARBA00023136"/>
    </source>
</evidence>
<dbReference type="RefSeq" id="WP_133513795.1">
    <property type="nucleotide sequence ID" value="NZ_SNWX01000002.1"/>
</dbReference>
<keyword evidence="4 6" id="KW-1133">Transmembrane helix</keyword>
<feature type="transmembrane region" description="Helical" evidence="6">
    <location>
        <begin position="661"/>
        <end position="680"/>
    </location>
</feature>
<comment type="caution">
    <text evidence="7">The sequence shown here is derived from an EMBL/GenBank/DDBJ whole genome shotgun (WGS) entry which is preliminary data.</text>
</comment>
<comment type="similarity">
    <text evidence="2">Belongs to the UPF0754 family.</text>
</comment>
<comment type="subcellular location">
    <subcellularLocation>
        <location evidence="1">Endomembrane system</location>
    </subcellularLocation>
</comment>
<feature type="transmembrane region" description="Helical" evidence="6">
    <location>
        <begin position="623"/>
        <end position="641"/>
    </location>
</feature>
<accession>A0A4R6M0J8</accession>
<feature type="transmembrane region" description="Helical" evidence="6">
    <location>
        <begin position="6"/>
        <end position="27"/>
    </location>
</feature>
<protein>
    <submittedName>
        <fullName evidence="7">Uncharacterized protein DUF445</fullName>
    </submittedName>
</protein>
<evidence type="ECO:0000313" key="7">
    <source>
        <dbReference type="EMBL" id="TDO94701.1"/>
    </source>
</evidence>
<evidence type="ECO:0000313" key="8">
    <source>
        <dbReference type="Proteomes" id="UP000295064"/>
    </source>
</evidence>
<organism evidence="7 8">
    <name type="scientific">Halanaerobium saccharolyticum</name>
    <dbReference type="NCBI Taxonomy" id="43595"/>
    <lineage>
        <taxon>Bacteria</taxon>
        <taxon>Bacillati</taxon>
        <taxon>Bacillota</taxon>
        <taxon>Clostridia</taxon>
        <taxon>Halanaerobiales</taxon>
        <taxon>Halanaerobiaceae</taxon>
        <taxon>Halanaerobium</taxon>
    </lineage>
</organism>
<gene>
    <name evidence="7" type="ORF">DFR79_10276</name>
</gene>
<sequence length="1250" mass="142319">MVLDLLAIISAAGTGAVTGYLTNNLALKMIFKEYGPLGGVVVKTKDEFIDSISALVERDLINHHTLEEEFSRPEFKKNFNQSLDDFLNIYLEQRSADVKLGDIPGWEENFGLLSSAAAETGVEFLAAGSKELEEQQLSQIISESGQQKLLEEVFSRVINKAEAAESGENLLLSFYEQLRSQKLSQLLNEESQLQLKKLVKELAHYFRDNYQNLEAPAKEVFKTEISQLFNLEKISQNIVTGIKGLKMSDLIKDSSELEKILSRSDLRDLLKEIVVNLKIELDNSELLLEEFFTEELEADLTKEFSELIDTAESELLEFLESEEAELNDLILEAVEEEIEASTGFKAMSRQGIYNKYQEKIEEYGLPLTHLKDYLAADLNSDNQKLAAELIAQIKEIRMSKILPKIDLDKVIESLEKTVLKLYQQYEDQKIIELFSEEIFAGEMLTDKIVELIFTSLEKISSDAGSIEILIDYLMELKLEDLLSQEKIALKKDKIAGEVYRLLSEQNFLAVEGAAYLNQNFFSLLNKEVNDSGPEFKNGIENYLNQLQPEMSDKEIKSLYSFFQDDPEAVADLTESITAFFYNNLPQLLEGKVAQAASANLHQLSDQEVQTAIEDFMGQELKPITYLGALLGAAAGIIFSLSGAETAIFNASPVWVDYLSSAVLYGGVGWLTNVLAIWMIFHPYQEKNIMGARIPFTPGVVAKNRSRFADSMGKFVEKELLKANSAAEIIENNRSEIKDRTLEYFAAGDYQQFFELLRDKNEILAESLLNNLDQLLLELEPADFKALVGALEQQINSSLTQKVDSFDFRAAVEKYLSQEENYLSKLESRIVSGFSLEQLSAFVNGKYKVNLNSSQLKQLLKNREFYPFFKFLAPQLLDGKMEFDLKNYFLKLLKQDSDYYLDQTLNIFFEQQEKIARLINFKKDEIIENEKEKEGGLLKNTLISSALYMADLDQFVDAVVERVFNKLQNEYFVDQRDKLEVLYSNLLEELESKELFKTESLKLNQILKNFVSTDQGSELLTEVLYLSDQPLAELTDLVFKEEKQELLSLNLEIKAEAVEQFIKQQLNLEQKLKLLLLLKDLFTAENIKKEILQLLKTADLKVLNQELKSLLKEIKLIDSDSFDAELYTEIKANLVSLLKTEKINKLFVNTGAEEITELAEALEREMDRDSLEYLLALFVEAGVDSFKANSEALLKSLELKELTAAEVRKMNPAEIEEVFDSFAGKYFAHLKQYGWFGGVFGVLQLLLRNII</sequence>
<evidence type="ECO:0000256" key="4">
    <source>
        <dbReference type="ARBA" id="ARBA00022989"/>
    </source>
</evidence>
<dbReference type="AlphaFoldDB" id="A0A4R6M0J8"/>
<proteinExistence type="inferred from homology"/>
<name>A0A4R6M0J8_9FIRM</name>
<dbReference type="GO" id="GO:0012505">
    <property type="term" value="C:endomembrane system"/>
    <property type="evidence" value="ECO:0007669"/>
    <property type="project" value="UniProtKB-SubCell"/>
</dbReference>
<dbReference type="InterPro" id="IPR007383">
    <property type="entry name" value="DUF445"/>
</dbReference>
<reference evidence="7 8" key="1">
    <citation type="submission" date="2019-03" db="EMBL/GenBank/DDBJ databases">
        <title>Subsurface microbial communities from deep shales in Ohio and West Virginia, USA.</title>
        <authorList>
            <person name="Wrighton K."/>
        </authorList>
    </citation>
    <scope>NUCLEOTIDE SEQUENCE [LARGE SCALE GENOMIC DNA]</scope>
    <source>
        <strain evidence="7 8">MA284_T2</strain>
    </source>
</reference>
<dbReference type="PANTHER" id="PTHR35791:SF1">
    <property type="entry name" value="UPF0754 MEMBRANE PROTEIN YHEB"/>
    <property type="match status" value="1"/>
</dbReference>
<dbReference type="Pfam" id="PF04286">
    <property type="entry name" value="DUF445"/>
    <property type="match status" value="3"/>
</dbReference>
<dbReference type="OrthoDB" id="9787430at2"/>
<evidence type="ECO:0000256" key="3">
    <source>
        <dbReference type="ARBA" id="ARBA00022692"/>
    </source>
</evidence>
<keyword evidence="3 6" id="KW-0812">Transmembrane</keyword>
<evidence type="ECO:0000256" key="6">
    <source>
        <dbReference type="SAM" id="Phobius"/>
    </source>
</evidence>
<dbReference type="EMBL" id="SNWX01000002">
    <property type="protein sequence ID" value="TDO94701.1"/>
    <property type="molecule type" value="Genomic_DNA"/>
</dbReference>
<evidence type="ECO:0000256" key="2">
    <source>
        <dbReference type="ARBA" id="ARBA00008053"/>
    </source>
</evidence>
<evidence type="ECO:0000256" key="1">
    <source>
        <dbReference type="ARBA" id="ARBA00004308"/>
    </source>
</evidence>
<keyword evidence="5 6" id="KW-0472">Membrane</keyword>